<keyword evidence="2" id="KW-0378">Hydrolase</keyword>
<reference evidence="3" key="1">
    <citation type="submission" date="2017-05" db="EMBL/GenBank/DDBJ databases">
        <title>Complete and WGS of Bordetella genogroups.</title>
        <authorList>
            <person name="Spilker T."/>
            <person name="Lipuma J."/>
        </authorList>
    </citation>
    <scope>NUCLEOTIDE SEQUENCE [LARGE SCALE GENOMIC DNA]</scope>
    <source>
        <strain evidence="3">AU16122</strain>
    </source>
</reference>
<dbReference type="Proteomes" id="UP000216020">
    <property type="component" value="Unassembled WGS sequence"/>
</dbReference>
<dbReference type="PANTHER" id="PTHR40202:SF1">
    <property type="entry name" value="HD DOMAIN-CONTAINING PROTEIN"/>
    <property type="match status" value="1"/>
</dbReference>
<dbReference type="AlphaFoldDB" id="A0A261SI65"/>
<protein>
    <submittedName>
        <fullName evidence="2">Phosphohydrolase</fullName>
    </submittedName>
</protein>
<dbReference type="PANTHER" id="PTHR40202">
    <property type="match status" value="1"/>
</dbReference>
<sequence length="187" mass="21832">MKDRNQADSDILLARRAGYKRALPERVLAHLELLKGDTEGFLIDRYEHSLQTATRAYRDGRDEEYVVCALLHDIGDTLASFNHADLAAAVLKPFVSPQNHWIVEKHNIFQGYYFFHFTGRDRNARDRYRDHPWFDSVAEFCDRYDGASFDPDYESLPLNFFKPMVERLFAKPKWGPHGQAHPADRFL</sequence>
<dbReference type="RefSeq" id="WP_094851236.1">
    <property type="nucleotide sequence ID" value="NZ_NEVM01000001.1"/>
</dbReference>
<dbReference type="Pfam" id="PF01966">
    <property type="entry name" value="HD"/>
    <property type="match status" value="1"/>
</dbReference>
<feature type="domain" description="HD" evidence="1">
    <location>
        <begin position="45"/>
        <end position="108"/>
    </location>
</feature>
<dbReference type="Gene3D" id="1.10.3210.10">
    <property type="entry name" value="Hypothetical protein af1432"/>
    <property type="match status" value="1"/>
</dbReference>
<evidence type="ECO:0000313" key="3">
    <source>
        <dbReference type="Proteomes" id="UP000216020"/>
    </source>
</evidence>
<evidence type="ECO:0000259" key="1">
    <source>
        <dbReference type="Pfam" id="PF01966"/>
    </source>
</evidence>
<dbReference type="InterPro" id="IPR052567">
    <property type="entry name" value="OP_Dioxygenase"/>
</dbReference>
<dbReference type="EMBL" id="NEVM01000001">
    <property type="protein sequence ID" value="OZI37129.1"/>
    <property type="molecule type" value="Genomic_DNA"/>
</dbReference>
<accession>A0A261SI65</accession>
<proteinExistence type="predicted"/>
<gene>
    <name evidence="2" type="ORF">CAL29_01480</name>
</gene>
<organism evidence="2 3">
    <name type="scientific">Bordetella genomosp. 10</name>
    <dbReference type="NCBI Taxonomy" id="1416804"/>
    <lineage>
        <taxon>Bacteria</taxon>
        <taxon>Pseudomonadati</taxon>
        <taxon>Pseudomonadota</taxon>
        <taxon>Betaproteobacteria</taxon>
        <taxon>Burkholderiales</taxon>
        <taxon>Alcaligenaceae</taxon>
        <taxon>Bordetella</taxon>
    </lineage>
</organism>
<dbReference type="InterPro" id="IPR006674">
    <property type="entry name" value="HD_domain"/>
</dbReference>
<keyword evidence="3" id="KW-1185">Reference proteome</keyword>
<comment type="caution">
    <text evidence="2">The sequence shown here is derived from an EMBL/GenBank/DDBJ whole genome shotgun (WGS) entry which is preliminary data.</text>
</comment>
<dbReference type="SUPFAM" id="SSF109604">
    <property type="entry name" value="HD-domain/PDEase-like"/>
    <property type="match status" value="1"/>
</dbReference>
<dbReference type="GO" id="GO:0016787">
    <property type="term" value="F:hydrolase activity"/>
    <property type="evidence" value="ECO:0007669"/>
    <property type="project" value="UniProtKB-KW"/>
</dbReference>
<name>A0A261SI65_9BORD</name>
<evidence type="ECO:0000313" key="2">
    <source>
        <dbReference type="EMBL" id="OZI37129.1"/>
    </source>
</evidence>